<dbReference type="InterPro" id="IPR003594">
    <property type="entry name" value="HATPase_dom"/>
</dbReference>
<dbReference type="GO" id="GO:0004721">
    <property type="term" value="F:phosphoprotein phosphatase activity"/>
    <property type="evidence" value="ECO:0007669"/>
    <property type="project" value="TreeGrafter"/>
</dbReference>
<name>A0A4P7W186_9BACT</name>
<evidence type="ECO:0000256" key="2">
    <source>
        <dbReference type="ARBA" id="ARBA00012438"/>
    </source>
</evidence>
<dbReference type="PRINTS" id="PR00344">
    <property type="entry name" value="BCTRLSENSOR"/>
</dbReference>
<dbReference type="InterPro" id="IPR003661">
    <property type="entry name" value="HisK_dim/P_dom"/>
</dbReference>
<comment type="catalytic activity">
    <reaction evidence="1">
        <text>ATP + protein L-histidine = ADP + protein N-phospho-L-histidine.</text>
        <dbReference type="EC" id="2.7.13.3"/>
    </reaction>
</comment>
<gene>
    <name evidence="9" type="ORF">E7747_04075</name>
</gene>
<accession>A0A4P7W186</accession>
<feature type="domain" description="Histidine kinase" evidence="8">
    <location>
        <begin position="270"/>
        <end position="487"/>
    </location>
</feature>
<dbReference type="CDD" id="cd00082">
    <property type="entry name" value="HisKA"/>
    <property type="match status" value="1"/>
</dbReference>
<feature type="transmembrane region" description="Helical" evidence="7">
    <location>
        <begin position="172"/>
        <end position="190"/>
    </location>
</feature>
<dbReference type="InterPro" id="IPR036890">
    <property type="entry name" value="HATPase_C_sf"/>
</dbReference>
<dbReference type="SUPFAM" id="SSF47384">
    <property type="entry name" value="Homodimeric domain of signal transducing histidine kinase"/>
    <property type="match status" value="1"/>
</dbReference>
<dbReference type="GO" id="GO:0005886">
    <property type="term" value="C:plasma membrane"/>
    <property type="evidence" value="ECO:0007669"/>
    <property type="project" value="TreeGrafter"/>
</dbReference>
<evidence type="ECO:0000256" key="4">
    <source>
        <dbReference type="ARBA" id="ARBA00022679"/>
    </source>
</evidence>
<reference evidence="10" key="1">
    <citation type="submission" date="2019-02" db="EMBL/GenBank/DDBJ databases">
        <title>Isolation and identification of novel species under the genus Muribaculum.</title>
        <authorList>
            <person name="Miyake S."/>
            <person name="Ding Y."/>
            <person name="Low A."/>
            <person name="Soh M."/>
            <person name="Seedorf H."/>
        </authorList>
    </citation>
    <scope>NUCLEOTIDE SEQUENCE [LARGE SCALE GENOMIC DNA]</scope>
    <source>
        <strain evidence="10">H5</strain>
    </source>
</reference>
<dbReference type="Gene3D" id="1.10.287.130">
    <property type="match status" value="1"/>
</dbReference>
<keyword evidence="10" id="KW-1185">Reference proteome</keyword>
<dbReference type="InterPro" id="IPR004358">
    <property type="entry name" value="Sig_transdc_His_kin-like_C"/>
</dbReference>
<dbReference type="PANTHER" id="PTHR45453:SF1">
    <property type="entry name" value="PHOSPHATE REGULON SENSOR PROTEIN PHOR"/>
    <property type="match status" value="1"/>
</dbReference>
<evidence type="ECO:0000256" key="5">
    <source>
        <dbReference type="ARBA" id="ARBA00022777"/>
    </source>
</evidence>
<dbReference type="EC" id="2.7.13.3" evidence="2"/>
<evidence type="ECO:0000256" key="1">
    <source>
        <dbReference type="ARBA" id="ARBA00000085"/>
    </source>
</evidence>
<organism evidence="9 10">
    <name type="scientific">Duncaniella dubosii</name>
    <dbReference type="NCBI Taxonomy" id="2518971"/>
    <lineage>
        <taxon>Bacteria</taxon>
        <taxon>Pseudomonadati</taxon>
        <taxon>Bacteroidota</taxon>
        <taxon>Bacteroidia</taxon>
        <taxon>Bacteroidales</taxon>
        <taxon>Muribaculaceae</taxon>
        <taxon>Duncaniella</taxon>
    </lineage>
</organism>
<dbReference type="GO" id="GO:0000155">
    <property type="term" value="F:phosphorelay sensor kinase activity"/>
    <property type="evidence" value="ECO:0007669"/>
    <property type="project" value="InterPro"/>
</dbReference>
<dbReference type="CDD" id="cd00075">
    <property type="entry name" value="HATPase"/>
    <property type="match status" value="1"/>
</dbReference>
<keyword evidence="7" id="KW-0812">Transmembrane</keyword>
<feature type="transmembrane region" description="Helical" evidence="7">
    <location>
        <begin position="13"/>
        <end position="31"/>
    </location>
</feature>
<dbReference type="EMBL" id="CP039396">
    <property type="protein sequence ID" value="QCD41547.1"/>
    <property type="molecule type" value="Genomic_DNA"/>
</dbReference>
<dbReference type="PANTHER" id="PTHR45453">
    <property type="entry name" value="PHOSPHATE REGULON SENSOR PROTEIN PHOR"/>
    <property type="match status" value="1"/>
</dbReference>
<keyword evidence="3" id="KW-0597">Phosphoprotein</keyword>
<evidence type="ECO:0000256" key="7">
    <source>
        <dbReference type="SAM" id="Phobius"/>
    </source>
</evidence>
<dbReference type="InterPro" id="IPR036097">
    <property type="entry name" value="HisK_dim/P_sf"/>
</dbReference>
<evidence type="ECO:0000256" key="6">
    <source>
        <dbReference type="ARBA" id="ARBA00023012"/>
    </source>
</evidence>
<dbReference type="Gene3D" id="3.30.565.10">
    <property type="entry name" value="Histidine kinase-like ATPase, C-terminal domain"/>
    <property type="match status" value="1"/>
</dbReference>
<evidence type="ECO:0000313" key="10">
    <source>
        <dbReference type="Proteomes" id="UP000297149"/>
    </source>
</evidence>
<dbReference type="Pfam" id="PF00512">
    <property type="entry name" value="HisKA"/>
    <property type="match status" value="1"/>
</dbReference>
<keyword evidence="7" id="KW-0472">Membrane</keyword>
<dbReference type="AlphaFoldDB" id="A0A4P7W186"/>
<dbReference type="RefSeq" id="WP_136414279.1">
    <property type="nucleotide sequence ID" value="NZ_CP039396.1"/>
</dbReference>
<dbReference type="SMART" id="SM00388">
    <property type="entry name" value="HisKA"/>
    <property type="match status" value="1"/>
</dbReference>
<keyword evidence="5 9" id="KW-0418">Kinase</keyword>
<evidence type="ECO:0000259" key="8">
    <source>
        <dbReference type="PROSITE" id="PS50109"/>
    </source>
</evidence>
<proteinExistence type="predicted"/>
<protein>
    <recommendedName>
        <fullName evidence="2">histidine kinase</fullName>
        <ecNumber evidence="2">2.7.13.3</ecNumber>
    </recommendedName>
</protein>
<evidence type="ECO:0000313" key="9">
    <source>
        <dbReference type="EMBL" id="QCD41547.1"/>
    </source>
</evidence>
<keyword evidence="6" id="KW-0902">Two-component regulatory system</keyword>
<dbReference type="SUPFAM" id="SSF55874">
    <property type="entry name" value="ATPase domain of HSP90 chaperone/DNA topoisomerase II/histidine kinase"/>
    <property type="match status" value="1"/>
</dbReference>
<dbReference type="Pfam" id="PF02518">
    <property type="entry name" value="HATPase_c"/>
    <property type="match status" value="1"/>
</dbReference>
<dbReference type="KEGG" id="ddb:E7747_04075"/>
<evidence type="ECO:0000256" key="3">
    <source>
        <dbReference type="ARBA" id="ARBA00022553"/>
    </source>
</evidence>
<dbReference type="Proteomes" id="UP000297149">
    <property type="component" value="Chromosome"/>
</dbReference>
<dbReference type="InterPro" id="IPR050351">
    <property type="entry name" value="BphY/WalK/GraS-like"/>
</dbReference>
<sequence length="490" mass="56231">MGLKRRINYQWRLFLPIATALCIVFGAIIFYQYKREANYRAQVFNTEIDLIDSRILDAYRQDVNLRTFLSFIQQFFQGSMFEGVRVSVYTDDRLTYSLGTPIPLDMTDVDIRKRSATYSNIEGSDGERLVRREEDKLYFFSKVKSDDGKVTVCTAMPYSDNVHDAIDIDMRVWLVILSALAVTLIIAYLSTRILSRNVVLLREFAYNAASGGKVREDYEFPRNELGDISREILKFYHDRNKSLETIKRERRISIHAIEEKAKISRQMTNNINHEIKTPVGIIRGYLESILGDPEMDDQTRTRFLERMMTNVERLTSLLNDVSTMTRLENGADMIAVESVNMHDLVYQIEYDLPANNLAGKMEFQFDIPLDCEVTGNYSLLNGMVCGLIKNSALYSGGTEIHLNMISENERFYVFSFYDNGNGVGEEHIPHLFERFYRVDNGRSRKMGGTGLGLPIVKSTIDSLGGTISVHNRSKGGLEYIFTLPKYVDKD</sequence>
<keyword evidence="7" id="KW-1133">Transmembrane helix</keyword>
<dbReference type="PROSITE" id="PS50109">
    <property type="entry name" value="HIS_KIN"/>
    <property type="match status" value="1"/>
</dbReference>
<dbReference type="GO" id="GO:0016036">
    <property type="term" value="P:cellular response to phosphate starvation"/>
    <property type="evidence" value="ECO:0007669"/>
    <property type="project" value="TreeGrafter"/>
</dbReference>
<dbReference type="SMART" id="SM00387">
    <property type="entry name" value="HATPase_c"/>
    <property type="match status" value="1"/>
</dbReference>
<dbReference type="InterPro" id="IPR005467">
    <property type="entry name" value="His_kinase_dom"/>
</dbReference>
<keyword evidence="4" id="KW-0808">Transferase</keyword>